<dbReference type="SUPFAM" id="SSF51161">
    <property type="entry name" value="Trimeric LpxA-like enzymes"/>
    <property type="match status" value="1"/>
</dbReference>
<evidence type="ECO:0000313" key="6">
    <source>
        <dbReference type="Proteomes" id="UP000004070"/>
    </source>
</evidence>
<evidence type="ECO:0000256" key="1">
    <source>
        <dbReference type="ARBA" id="ARBA00007274"/>
    </source>
</evidence>
<sequence length="202" mass="22143">MSEKSMFERMSAGEWYGEKPDAELSRAFWRAKDLVWGFNQMRPSNRDHGTEILTSLFGHLGKHSTVLAPLYVDYGSNTSLGNGCFVNHDAYFMDCVPISIGDDAFIGPHFKAYTAQHPLDTEERNLRIERALPITIGDGCWFGGNVTVLGGVTIGNGCVIGANSLVTKDIPAGYLAMGSPAQPVRKITKKDRVGLKELFGLE</sequence>
<dbReference type="EMBL" id="ACFE01000001">
    <property type="protein sequence ID" value="EEE17902.1"/>
    <property type="molecule type" value="Genomic_DNA"/>
</dbReference>
<keyword evidence="3 5" id="KW-0012">Acyltransferase</keyword>
<comment type="caution">
    <text evidence="5">The sequence shown here is derived from an EMBL/GenBank/DDBJ whole genome shotgun (WGS) entry which is preliminary data.</text>
</comment>
<dbReference type="AlphaFoldDB" id="B9CL23"/>
<dbReference type="EC" id="2.3.1.79" evidence="5"/>
<dbReference type="SMART" id="SM01266">
    <property type="entry name" value="Mac"/>
    <property type="match status" value="1"/>
</dbReference>
<organism evidence="5 6">
    <name type="scientific">Lancefieldella rimae (strain ATCC 49626 / DSM 7090 / CCUG 31168 / NBRC 15546 / VPI D140H-11A)</name>
    <name type="common">Atopobium rimae</name>
    <dbReference type="NCBI Taxonomy" id="553184"/>
    <lineage>
        <taxon>Bacteria</taxon>
        <taxon>Bacillati</taxon>
        <taxon>Actinomycetota</taxon>
        <taxon>Coriobacteriia</taxon>
        <taxon>Coriobacteriales</taxon>
        <taxon>Atopobiaceae</taxon>
        <taxon>Lancefieldella</taxon>
    </lineage>
</organism>
<evidence type="ECO:0000256" key="3">
    <source>
        <dbReference type="ARBA" id="ARBA00023315"/>
    </source>
</evidence>
<name>B9CL23_LANR4</name>
<gene>
    <name evidence="5" type="ORF">ATORI0001_0737</name>
</gene>
<dbReference type="Pfam" id="PF12464">
    <property type="entry name" value="Mac"/>
    <property type="match status" value="1"/>
</dbReference>
<dbReference type="InterPro" id="IPR024688">
    <property type="entry name" value="Mac_dom"/>
</dbReference>
<dbReference type="eggNOG" id="COG0110">
    <property type="taxonomic scope" value="Bacteria"/>
</dbReference>
<keyword evidence="2 5" id="KW-0808">Transferase</keyword>
<feature type="domain" description="Maltose/galactoside acetyltransferase" evidence="4">
    <location>
        <begin position="7"/>
        <end position="62"/>
    </location>
</feature>
<dbReference type="STRING" id="1383.IV60_GL000112"/>
<proteinExistence type="inferred from homology"/>
<dbReference type="InterPro" id="IPR051159">
    <property type="entry name" value="Hexapeptide_acetyltransf"/>
</dbReference>
<dbReference type="GO" id="GO:0008925">
    <property type="term" value="F:maltose O-acetyltransferase activity"/>
    <property type="evidence" value="ECO:0007669"/>
    <property type="project" value="UniProtKB-EC"/>
</dbReference>
<dbReference type="Pfam" id="PF00132">
    <property type="entry name" value="Hexapep"/>
    <property type="match status" value="1"/>
</dbReference>
<dbReference type="RefSeq" id="WP_003148429.1">
    <property type="nucleotide sequence ID" value="NZ_ACFE01000001.1"/>
</dbReference>
<dbReference type="InterPro" id="IPR001451">
    <property type="entry name" value="Hexapep"/>
</dbReference>
<dbReference type="InterPro" id="IPR011004">
    <property type="entry name" value="Trimer_LpxA-like_sf"/>
</dbReference>
<protein>
    <submittedName>
        <fullName evidence="5">Bacterial transferase hexapeptide repeat protein</fullName>
        <ecNumber evidence="5">2.3.1.79</ecNumber>
    </submittedName>
</protein>
<dbReference type="Gene3D" id="2.160.10.10">
    <property type="entry name" value="Hexapeptide repeat proteins"/>
    <property type="match status" value="1"/>
</dbReference>
<evidence type="ECO:0000256" key="2">
    <source>
        <dbReference type="ARBA" id="ARBA00022679"/>
    </source>
</evidence>
<dbReference type="PANTHER" id="PTHR23416:SF23">
    <property type="entry name" value="ACETYLTRANSFERASE C18B11.09C-RELATED"/>
    <property type="match status" value="1"/>
</dbReference>
<evidence type="ECO:0000313" key="5">
    <source>
        <dbReference type="EMBL" id="EEE17902.1"/>
    </source>
</evidence>
<dbReference type="CDD" id="cd03357">
    <property type="entry name" value="LbH_MAT_GAT"/>
    <property type="match status" value="1"/>
</dbReference>
<comment type="similarity">
    <text evidence="1">Belongs to the transferase hexapeptide repeat family.</text>
</comment>
<dbReference type="PANTHER" id="PTHR23416">
    <property type="entry name" value="SIALIC ACID SYNTHASE-RELATED"/>
    <property type="match status" value="1"/>
</dbReference>
<dbReference type="Proteomes" id="UP000004070">
    <property type="component" value="Unassembled WGS sequence"/>
</dbReference>
<accession>B9CL23</accession>
<reference evidence="5 6" key="1">
    <citation type="submission" date="2009-01" db="EMBL/GenBank/DDBJ databases">
        <authorList>
            <person name="Madupu R."/>
            <person name="Sebastian Y."/>
            <person name="Durkin A.S."/>
            <person name="Torralba M."/>
            <person name="Methe B."/>
            <person name="Sutton G.G."/>
            <person name="Strausberg R.L."/>
            <person name="Nelson K.E."/>
        </authorList>
    </citation>
    <scope>NUCLEOTIDE SEQUENCE [LARGE SCALE GENOMIC DNA]</scope>
    <source>
        <strain evidence="5 6">ATCC 49626</strain>
    </source>
</reference>
<dbReference type="GeneID" id="84904233"/>
<dbReference type="FunFam" id="2.160.10.10:FF:000025">
    <property type="entry name" value="Hexapeptide-repeat containing-acetyltransferase"/>
    <property type="match status" value="1"/>
</dbReference>
<evidence type="ECO:0000259" key="4">
    <source>
        <dbReference type="SMART" id="SM01266"/>
    </source>
</evidence>